<organism evidence="1 2">
    <name type="scientific">Fusarium oxysporum f. sp. lycopersici (strain 4287 / CBS 123668 / FGSC 9935 / NRRL 34936)</name>
    <name type="common">Fusarium vascular wilt of tomato</name>
    <dbReference type="NCBI Taxonomy" id="426428"/>
    <lineage>
        <taxon>Eukaryota</taxon>
        <taxon>Fungi</taxon>
        <taxon>Dikarya</taxon>
        <taxon>Ascomycota</taxon>
        <taxon>Pezizomycotina</taxon>
        <taxon>Sordariomycetes</taxon>
        <taxon>Hypocreomycetidae</taxon>
        <taxon>Hypocreales</taxon>
        <taxon>Nectriaceae</taxon>
        <taxon>Fusarium</taxon>
        <taxon>Fusarium oxysporum species complex</taxon>
    </lineage>
</organism>
<dbReference type="Proteomes" id="UP000009097">
    <property type="component" value="Unassembled WGS sequence"/>
</dbReference>
<dbReference type="RefSeq" id="XP_018243560.1">
    <property type="nucleotide sequence ID" value="XM_018399773.1"/>
</dbReference>
<sequence length="100" mass="11347">MKSYSTSNSHTPALYRQLPKKSFRLIQLLPGSWNDPLDTELLGPFVYLRPVISIRQSFPLLMAKPLTMLPYSTLGGILRRQEKPLPMGSSNGSRQISIFR</sequence>
<name>A0A0J9V2I3_FUSO4</name>
<dbReference type="AlphaFoldDB" id="A0A0J9V2I3"/>
<reference evidence="1" key="2">
    <citation type="journal article" date="2010" name="Nature">
        <title>Comparative genomics reveals mobile pathogenicity chromosomes in Fusarium.</title>
        <authorList>
            <person name="Ma L.J."/>
            <person name="van der Does H.C."/>
            <person name="Borkovich K.A."/>
            <person name="Coleman J.J."/>
            <person name="Daboussi M.J."/>
            <person name="Di Pietro A."/>
            <person name="Dufresne M."/>
            <person name="Freitag M."/>
            <person name="Grabherr M."/>
            <person name="Henrissat B."/>
            <person name="Houterman P.M."/>
            <person name="Kang S."/>
            <person name="Shim W.B."/>
            <person name="Woloshuk C."/>
            <person name="Xie X."/>
            <person name="Xu J.R."/>
            <person name="Antoniw J."/>
            <person name="Baker S.E."/>
            <person name="Bluhm B.H."/>
            <person name="Breakspear A."/>
            <person name="Brown D.W."/>
            <person name="Butchko R.A."/>
            <person name="Chapman S."/>
            <person name="Coulson R."/>
            <person name="Coutinho P.M."/>
            <person name="Danchin E.G."/>
            <person name="Diener A."/>
            <person name="Gale L.R."/>
            <person name="Gardiner D.M."/>
            <person name="Goff S."/>
            <person name="Hammond-Kosack K.E."/>
            <person name="Hilburn K."/>
            <person name="Hua-Van A."/>
            <person name="Jonkers W."/>
            <person name="Kazan K."/>
            <person name="Kodira C.D."/>
            <person name="Koehrsen M."/>
            <person name="Kumar L."/>
            <person name="Lee Y.H."/>
            <person name="Li L."/>
            <person name="Manners J.M."/>
            <person name="Miranda-Saavedra D."/>
            <person name="Mukherjee M."/>
            <person name="Park G."/>
            <person name="Park J."/>
            <person name="Park S.Y."/>
            <person name="Proctor R.H."/>
            <person name="Regev A."/>
            <person name="Ruiz-Roldan M.C."/>
            <person name="Sain D."/>
            <person name="Sakthikumar S."/>
            <person name="Sykes S."/>
            <person name="Schwartz D.C."/>
            <person name="Turgeon B.G."/>
            <person name="Wapinski I."/>
            <person name="Yoder O."/>
            <person name="Young S."/>
            <person name="Zeng Q."/>
            <person name="Zhou S."/>
            <person name="Galagan J."/>
            <person name="Cuomo C.A."/>
            <person name="Kistler H.C."/>
            <person name="Rep M."/>
        </authorList>
    </citation>
    <scope>NUCLEOTIDE SEQUENCE [LARGE SCALE GENOMIC DNA]</scope>
    <source>
        <strain evidence="1">4287</strain>
    </source>
</reference>
<protein>
    <submittedName>
        <fullName evidence="1">Uncharacterized protein</fullName>
    </submittedName>
</protein>
<dbReference type="GeneID" id="28960243"/>
<dbReference type="VEuPathDB" id="FungiDB:FOXG_19537"/>
<dbReference type="KEGG" id="fox:FOXG_19537"/>
<dbReference type="EMBL" id="DS231703">
    <property type="protein sequence ID" value="KNB05515.1"/>
    <property type="molecule type" value="Genomic_DNA"/>
</dbReference>
<reference evidence="1" key="1">
    <citation type="submission" date="2007-04" db="EMBL/GenBank/DDBJ databases">
        <authorList>
            <consortium name="The Broad Institute Genome Sequencing Platform"/>
            <person name="Birren B."/>
            <person name="Lander E."/>
            <person name="Galagan J."/>
            <person name="Nusbaum C."/>
            <person name="Devon K."/>
            <person name="Ma L.-J."/>
            <person name="Jaffe D."/>
            <person name="Butler J."/>
            <person name="Alvarez P."/>
            <person name="Gnerre S."/>
            <person name="Grabherr M."/>
            <person name="Kleber M."/>
            <person name="Mauceli E."/>
            <person name="Brockman W."/>
            <person name="MacCallum I.A."/>
            <person name="Young S."/>
            <person name="LaButti K."/>
            <person name="DeCaprio D."/>
            <person name="Crawford M."/>
            <person name="Koehrsen M."/>
            <person name="Engels R."/>
            <person name="Montgomery P."/>
            <person name="Pearson M."/>
            <person name="Howarth C."/>
            <person name="Larson L."/>
            <person name="White J."/>
            <person name="O'Leary S."/>
            <person name="Kodira C."/>
            <person name="Zeng Q."/>
            <person name="Yandava C."/>
            <person name="Alvarado L."/>
            <person name="Kistler C."/>
            <person name="Shim W.-B."/>
            <person name="Kang S."/>
            <person name="Woloshuk C."/>
        </authorList>
    </citation>
    <scope>NUCLEOTIDE SEQUENCE</scope>
    <source>
        <strain evidence="1">4287</strain>
    </source>
</reference>
<proteinExistence type="predicted"/>
<evidence type="ECO:0000313" key="2">
    <source>
        <dbReference type="Proteomes" id="UP000009097"/>
    </source>
</evidence>
<gene>
    <name evidence="1" type="ORF">FOXG_19537</name>
</gene>
<evidence type="ECO:0000313" key="1">
    <source>
        <dbReference type="EMBL" id="KNB05515.1"/>
    </source>
</evidence>
<accession>A0A0J9V2I3</accession>